<evidence type="ECO:0000313" key="5">
    <source>
        <dbReference type="EMBL" id="PZW36204.1"/>
    </source>
</evidence>
<dbReference type="Pfam" id="PF00072">
    <property type="entry name" value="Response_reg"/>
    <property type="match status" value="1"/>
</dbReference>
<organism evidence="5 6">
    <name type="scientific">Thermosporothrix hazakensis</name>
    <dbReference type="NCBI Taxonomy" id="644383"/>
    <lineage>
        <taxon>Bacteria</taxon>
        <taxon>Bacillati</taxon>
        <taxon>Chloroflexota</taxon>
        <taxon>Ktedonobacteria</taxon>
        <taxon>Ktedonobacterales</taxon>
        <taxon>Thermosporotrichaceae</taxon>
        <taxon>Thermosporothrix</taxon>
    </lineage>
</organism>
<dbReference type="CDD" id="cd00156">
    <property type="entry name" value="REC"/>
    <property type="match status" value="1"/>
</dbReference>
<keyword evidence="6" id="KW-1185">Reference proteome</keyword>
<dbReference type="Pfam" id="PF00990">
    <property type="entry name" value="GGDEF"/>
    <property type="match status" value="1"/>
</dbReference>
<dbReference type="InterPro" id="IPR043128">
    <property type="entry name" value="Rev_trsase/Diguanyl_cyclase"/>
</dbReference>
<dbReference type="InterPro" id="IPR029787">
    <property type="entry name" value="Nucleotide_cyclase"/>
</dbReference>
<dbReference type="NCBIfam" id="TIGR00254">
    <property type="entry name" value="GGDEF"/>
    <property type="match status" value="1"/>
</dbReference>
<dbReference type="InterPro" id="IPR000160">
    <property type="entry name" value="GGDEF_dom"/>
</dbReference>
<feature type="modified residue" description="4-aspartylphosphate" evidence="2">
    <location>
        <position position="52"/>
    </location>
</feature>
<dbReference type="Gene3D" id="3.40.50.2300">
    <property type="match status" value="1"/>
</dbReference>
<dbReference type="SUPFAM" id="SSF52172">
    <property type="entry name" value="CheY-like"/>
    <property type="match status" value="1"/>
</dbReference>
<evidence type="ECO:0000256" key="2">
    <source>
        <dbReference type="PROSITE-ProRule" id="PRU00169"/>
    </source>
</evidence>
<dbReference type="SMART" id="SM00267">
    <property type="entry name" value="GGDEF"/>
    <property type="match status" value="1"/>
</dbReference>
<dbReference type="Gene3D" id="3.30.70.270">
    <property type="match status" value="1"/>
</dbReference>
<feature type="domain" description="GGDEF" evidence="4">
    <location>
        <begin position="151"/>
        <end position="303"/>
    </location>
</feature>
<evidence type="ECO:0000259" key="3">
    <source>
        <dbReference type="PROSITE" id="PS50110"/>
    </source>
</evidence>
<sequence length="347" mass="38468">MSSILVIEDEKTITSLLMEKPGLGGCQVTMLLNGSAAVEFALREIPSLIIIDFASPGIDGYALVEELRDLPKCMHIPVIAISDEDDLDAKVRAYEVGVDCYLVHPYAELELLALVRRQLRRVQQASLSPLTQLPGGLQLEQAIDDKLRSMQPWSILYLDLDNFKAFNDVYGFLIGNDMIQLLSRICQSVVYQYGNSDDFVGHIGGDDFLIVTTPDRDEKLCKEILRLYQDESQSLYRQEDLERGKISGIDRNGKPCEFPLVTLSIGVVRDQRSAGIDEIGSLTAAAKCGAKRSSDSVFEISPREKYSLDHCSCSSARSSVLAFAQSGTMEQKLRSFIQLDGSLVKQT</sequence>
<dbReference type="RefSeq" id="WP_111318253.1">
    <property type="nucleotide sequence ID" value="NZ_BIFX01000001.1"/>
</dbReference>
<dbReference type="PROSITE" id="PS50110">
    <property type="entry name" value="RESPONSE_REGULATORY"/>
    <property type="match status" value="1"/>
</dbReference>
<dbReference type="InterPro" id="IPR050595">
    <property type="entry name" value="Bact_response_regulator"/>
</dbReference>
<dbReference type="PANTHER" id="PTHR44591">
    <property type="entry name" value="STRESS RESPONSE REGULATOR PROTEIN 1"/>
    <property type="match status" value="1"/>
</dbReference>
<dbReference type="OrthoDB" id="9813903at2"/>
<dbReference type="AlphaFoldDB" id="A0A326UDS3"/>
<gene>
    <name evidence="5" type="ORF">EI42_00376</name>
</gene>
<dbReference type="SUPFAM" id="SSF55073">
    <property type="entry name" value="Nucleotide cyclase"/>
    <property type="match status" value="1"/>
</dbReference>
<dbReference type="Proteomes" id="UP000248806">
    <property type="component" value="Unassembled WGS sequence"/>
</dbReference>
<dbReference type="SMART" id="SM00448">
    <property type="entry name" value="REC"/>
    <property type="match status" value="1"/>
</dbReference>
<evidence type="ECO:0000313" key="6">
    <source>
        <dbReference type="Proteomes" id="UP000248806"/>
    </source>
</evidence>
<proteinExistence type="predicted"/>
<comment type="caution">
    <text evidence="5">The sequence shown here is derived from an EMBL/GenBank/DDBJ whole genome shotgun (WGS) entry which is preliminary data.</text>
</comment>
<name>A0A326UDS3_THEHA</name>
<dbReference type="EMBL" id="QKUF01000001">
    <property type="protein sequence ID" value="PZW36204.1"/>
    <property type="molecule type" value="Genomic_DNA"/>
</dbReference>
<dbReference type="InterPro" id="IPR001789">
    <property type="entry name" value="Sig_transdc_resp-reg_receiver"/>
</dbReference>
<accession>A0A326UDS3</accession>
<dbReference type="CDD" id="cd01949">
    <property type="entry name" value="GGDEF"/>
    <property type="match status" value="1"/>
</dbReference>
<dbReference type="PROSITE" id="PS50887">
    <property type="entry name" value="GGDEF"/>
    <property type="match status" value="1"/>
</dbReference>
<feature type="domain" description="Response regulatory" evidence="3">
    <location>
        <begin position="3"/>
        <end position="119"/>
    </location>
</feature>
<protein>
    <submittedName>
        <fullName evidence="5">Diguanylate cyclase (GGDEF)-like protein</fullName>
    </submittedName>
</protein>
<dbReference type="InterPro" id="IPR011006">
    <property type="entry name" value="CheY-like_superfamily"/>
</dbReference>
<dbReference type="GO" id="GO:0000160">
    <property type="term" value="P:phosphorelay signal transduction system"/>
    <property type="evidence" value="ECO:0007669"/>
    <property type="project" value="InterPro"/>
</dbReference>
<keyword evidence="1 2" id="KW-0597">Phosphoprotein</keyword>
<reference evidence="5 6" key="1">
    <citation type="submission" date="2018-06" db="EMBL/GenBank/DDBJ databases">
        <title>Genomic Encyclopedia of Archaeal and Bacterial Type Strains, Phase II (KMG-II): from individual species to whole genera.</title>
        <authorList>
            <person name="Goeker M."/>
        </authorList>
    </citation>
    <scope>NUCLEOTIDE SEQUENCE [LARGE SCALE GENOMIC DNA]</scope>
    <source>
        <strain evidence="5 6">ATCC BAA-1881</strain>
    </source>
</reference>
<evidence type="ECO:0000259" key="4">
    <source>
        <dbReference type="PROSITE" id="PS50887"/>
    </source>
</evidence>
<dbReference type="PANTHER" id="PTHR44591:SF3">
    <property type="entry name" value="RESPONSE REGULATORY DOMAIN-CONTAINING PROTEIN"/>
    <property type="match status" value="1"/>
</dbReference>
<evidence type="ECO:0000256" key="1">
    <source>
        <dbReference type="ARBA" id="ARBA00022553"/>
    </source>
</evidence>